<feature type="transmembrane region" description="Helical" evidence="1">
    <location>
        <begin position="208"/>
        <end position="231"/>
    </location>
</feature>
<dbReference type="InterPro" id="IPR049458">
    <property type="entry name" value="EpsG-like"/>
</dbReference>
<gene>
    <name evidence="2" type="ORF">GCM10010992_15110</name>
</gene>
<proteinExistence type="predicted"/>
<feature type="transmembrane region" description="Helical" evidence="1">
    <location>
        <begin position="128"/>
        <end position="145"/>
    </location>
</feature>
<keyword evidence="3" id="KW-1185">Reference proteome</keyword>
<feature type="transmembrane region" description="Helical" evidence="1">
    <location>
        <begin position="340"/>
        <end position="356"/>
    </location>
</feature>
<feature type="transmembrane region" description="Helical" evidence="1">
    <location>
        <begin position="103"/>
        <end position="121"/>
    </location>
</feature>
<feature type="transmembrane region" description="Helical" evidence="1">
    <location>
        <begin position="6"/>
        <end position="25"/>
    </location>
</feature>
<keyword evidence="1" id="KW-0812">Transmembrane</keyword>
<evidence type="ECO:0000256" key="1">
    <source>
        <dbReference type="SAM" id="Phobius"/>
    </source>
</evidence>
<protein>
    <submittedName>
        <fullName evidence="2">Polymerase</fullName>
    </submittedName>
</protein>
<feature type="transmembrane region" description="Helical" evidence="1">
    <location>
        <begin position="315"/>
        <end position="333"/>
    </location>
</feature>
<sequence>MVFLHPVFTLLFVFMAVSSYLELYVLKKKTPIFLLISAVLLIVFSGFRYFVGADYPIYKNLYSGFSLYTEYSDVWKKATFQPTSEQIEWIYVLLNKILFDMGMPFYMVTFIMVLMSVSLKFTTIYQNLALPVLGAMMYFMPLYFFEDSGQIRQGMGVAICVFSFKYIKERNLPMFILMMYIALGFHKTAVVFFPAYWIVRIPMNSTRILVVIVIAILLSPFEIFRIFGSIVESVGSQDVSDGYAGYVDDSQFGQSVTFGLSDIVKIFFIYVIVRYDKDACKEVYYYEYMRNLAVFGLFLYYIFRGNRIFAIRLPGAYMFFMSVFVVPSIIYAVKFKVQKILYSGFMLYLFLMYFNFSKNNGRAGNFTADRYKNYLWLN</sequence>
<accession>A0ABQ2NK63</accession>
<feature type="transmembrane region" description="Helical" evidence="1">
    <location>
        <begin position="172"/>
        <end position="196"/>
    </location>
</feature>
<evidence type="ECO:0000313" key="3">
    <source>
        <dbReference type="Proteomes" id="UP000620064"/>
    </source>
</evidence>
<dbReference type="RefSeq" id="WP_188617462.1">
    <property type="nucleotide sequence ID" value="NZ_BMLV01000002.1"/>
</dbReference>
<dbReference type="EMBL" id="BMLV01000002">
    <property type="protein sequence ID" value="GGP04110.1"/>
    <property type="molecule type" value="Genomic_DNA"/>
</dbReference>
<organism evidence="2 3">
    <name type="scientific">Cloacibacterium rupense</name>
    <dbReference type="NCBI Taxonomy" id="517423"/>
    <lineage>
        <taxon>Bacteria</taxon>
        <taxon>Pseudomonadati</taxon>
        <taxon>Bacteroidota</taxon>
        <taxon>Flavobacteriia</taxon>
        <taxon>Flavobacteriales</taxon>
        <taxon>Weeksellaceae</taxon>
    </lineage>
</organism>
<name>A0ABQ2NK63_9FLAO</name>
<keyword evidence="1" id="KW-0472">Membrane</keyword>
<dbReference type="Pfam" id="PF14897">
    <property type="entry name" value="EpsG"/>
    <property type="match status" value="1"/>
</dbReference>
<feature type="transmembrane region" description="Helical" evidence="1">
    <location>
        <begin position="251"/>
        <end position="273"/>
    </location>
</feature>
<dbReference type="Proteomes" id="UP000620064">
    <property type="component" value="Unassembled WGS sequence"/>
</dbReference>
<feature type="transmembrane region" description="Helical" evidence="1">
    <location>
        <begin position="32"/>
        <end position="51"/>
    </location>
</feature>
<reference evidence="3" key="1">
    <citation type="journal article" date="2019" name="Int. J. Syst. Evol. Microbiol.">
        <title>The Global Catalogue of Microorganisms (GCM) 10K type strain sequencing project: providing services to taxonomists for standard genome sequencing and annotation.</title>
        <authorList>
            <consortium name="The Broad Institute Genomics Platform"/>
            <consortium name="The Broad Institute Genome Sequencing Center for Infectious Disease"/>
            <person name="Wu L."/>
            <person name="Ma J."/>
        </authorList>
    </citation>
    <scope>NUCLEOTIDE SEQUENCE [LARGE SCALE GENOMIC DNA]</scope>
    <source>
        <strain evidence="3">CGMCC 1.7656</strain>
    </source>
</reference>
<comment type="caution">
    <text evidence="2">The sequence shown here is derived from an EMBL/GenBank/DDBJ whole genome shotgun (WGS) entry which is preliminary data.</text>
</comment>
<keyword evidence="1" id="KW-1133">Transmembrane helix</keyword>
<evidence type="ECO:0000313" key="2">
    <source>
        <dbReference type="EMBL" id="GGP04110.1"/>
    </source>
</evidence>